<dbReference type="PANTHER" id="PTHR15549">
    <property type="entry name" value="PAIRED IMMUNOGLOBULIN-LIKE TYPE 2 RECEPTOR"/>
    <property type="match status" value="1"/>
</dbReference>
<evidence type="ECO:0000256" key="3">
    <source>
        <dbReference type="ARBA" id="ARBA00022989"/>
    </source>
</evidence>
<evidence type="ECO:0000313" key="8">
    <source>
        <dbReference type="Proteomes" id="UP000053424"/>
    </source>
</evidence>
<feature type="transmembrane region" description="Helical" evidence="6">
    <location>
        <begin position="174"/>
        <end position="195"/>
    </location>
</feature>
<reference evidence="8" key="2">
    <citation type="submission" date="2015-01" db="EMBL/GenBank/DDBJ databases">
        <title>Evolutionary Origins and Diversification of the Mycorrhizal Mutualists.</title>
        <authorList>
            <consortium name="DOE Joint Genome Institute"/>
            <consortium name="Mycorrhizal Genomics Consortium"/>
            <person name="Kohler A."/>
            <person name="Kuo A."/>
            <person name="Nagy L.G."/>
            <person name="Floudas D."/>
            <person name="Copeland A."/>
            <person name="Barry K.W."/>
            <person name="Cichocki N."/>
            <person name="Veneault-Fourrey C."/>
            <person name="LaButti K."/>
            <person name="Lindquist E.A."/>
            <person name="Lipzen A."/>
            <person name="Lundell T."/>
            <person name="Morin E."/>
            <person name="Murat C."/>
            <person name="Riley R."/>
            <person name="Ohm R."/>
            <person name="Sun H."/>
            <person name="Tunlid A."/>
            <person name="Henrissat B."/>
            <person name="Grigoriev I.V."/>
            <person name="Hibbett D.S."/>
            <person name="Martin F."/>
        </authorList>
    </citation>
    <scope>NUCLEOTIDE SEQUENCE [LARGE SCALE GENOMIC DNA]</scope>
    <source>
        <strain evidence="8">h7</strain>
    </source>
</reference>
<reference evidence="7 8" key="1">
    <citation type="submission" date="2014-04" db="EMBL/GenBank/DDBJ databases">
        <authorList>
            <consortium name="DOE Joint Genome Institute"/>
            <person name="Kuo A."/>
            <person name="Gay G."/>
            <person name="Dore J."/>
            <person name="Kohler A."/>
            <person name="Nagy L.G."/>
            <person name="Floudas D."/>
            <person name="Copeland A."/>
            <person name="Barry K.W."/>
            <person name="Cichocki N."/>
            <person name="Veneault-Fourrey C."/>
            <person name="LaButti K."/>
            <person name="Lindquist E.A."/>
            <person name="Lipzen A."/>
            <person name="Lundell T."/>
            <person name="Morin E."/>
            <person name="Murat C."/>
            <person name="Sun H."/>
            <person name="Tunlid A."/>
            <person name="Henrissat B."/>
            <person name="Grigoriev I.V."/>
            <person name="Hibbett D.S."/>
            <person name="Martin F."/>
            <person name="Nordberg H.P."/>
            <person name="Cantor M.N."/>
            <person name="Hua S.X."/>
        </authorList>
    </citation>
    <scope>NUCLEOTIDE SEQUENCE [LARGE SCALE GENOMIC DNA]</scope>
    <source>
        <strain evidence="8">h7</strain>
    </source>
</reference>
<keyword evidence="3 6" id="KW-1133">Transmembrane helix</keyword>
<evidence type="ECO:0000256" key="4">
    <source>
        <dbReference type="ARBA" id="ARBA00023136"/>
    </source>
</evidence>
<feature type="region of interest" description="Disordered" evidence="5">
    <location>
        <begin position="315"/>
        <end position="359"/>
    </location>
</feature>
<dbReference type="EMBL" id="KN831790">
    <property type="protein sequence ID" value="KIM38528.1"/>
    <property type="molecule type" value="Genomic_DNA"/>
</dbReference>
<evidence type="ECO:0000256" key="2">
    <source>
        <dbReference type="ARBA" id="ARBA00022692"/>
    </source>
</evidence>
<feature type="compositionally biased region" description="Low complexity" evidence="5">
    <location>
        <begin position="140"/>
        <end position="157"/>
    </location>
</feature>
<keyword evidence="2 6" id="KW-0812">Transmembrane</keyword>
<feature type="region of interest" description="Disordered" evidence="5">
    <location>
        <begin position="140"/>
        <end position="165"/>
    </location>
</feature>
<dbReference type="InterPro" id="IPR051694">
    <property type="entry name" value="Immunoregulatory_rcpt-like"/>
</dbReference>
<gene>
    <name evidence="7" type="ORF">M413DRAFT_447758</name>
</gene>
<sequence>MTTKTIDDQNLSQITYVGNWVRGGSPKEYNGTVASSTTVNDYFTVAFQGTSISVYGTVDATSGGVVTSYSLDGAPAAQVTSRAGSGDTYDQLFWSSPTLSMGDHKLIVNMVKVNPDPQPGEGTIWFDYFNVTEVPLPASSFSSSSSSSPSSTPTVAPAAPPPAAQKESNNIGPIIGGVVGGILILVLLVLLLLLYRRRRNRPSKNFKLPIEPEPHAPPVHPNLLVPNANHHTASTDRFLVTPNMHQGSSGYMVTLVPPPPMDYAGGGSSSHFTPSSSSSAFTGTGQSSHQGRSMYSVNPDHDAMMYENRKALEKGNEARKFAMPSAEPLQHADSGLRDVDPASIPASGRVELPPAYTPV</sequence>
<dbReference type="AlphaFoldDB" id="A0A0C2XLB7"/>
<accession>A0A0C2XLB7</accession>
<dbReference type="GO" id="GO:0016020">
    <property type="term" value="C:membrane"/>
    <property type="evidence" value="ECO:0007669"/>
    <property type="project" value="UniProtKB-SubCell"/>
</dbReference>
<keyword evidence="4 6" id="KW-0472">Membrane</keyword>
<organism evidence="7 8">
    <name type="scientific">Hebeloma cylindrosporum</name>
    <dbReference type="NCBI Taxonomy" id="76867"/>
    <lineage>
        <taxon>Eukaryota</taxon>
        <taxon>Fungi</taxon>
        <taxon>Dikarya</taxon>
        <taxon>Basidiomycota</taxon>
        <taxon>Agaricomycotina</taxon>
        <taxon>Agaricomycetes</taxon>
        <taxon>Agaricomycetidae</taxon>
        <taxon>Agaricales</taxon>
        <taxon>Agaricineae</taxon>
        <taxon>Hymenogastraceae</taxon>
        <taxon>Hebeloma</taxon>
    </lineage>
</organism>
<dbReference type="Proteomes" id="UP000053424">
    <property type="component" value="Unassembled WGS sequence"/>
</dbReference>
<dbReference type="OrthoDB" id="3067294at2759"/>
<dbReference type="Gene3D" id="2.60.120.260">
    <property type="entry name" value="Galactose-binding domain-like"/>
    <property type="match status" value="1"/>
</dbReference>
<comment type="subcellular location">
    <subcellularLocation>
        <location evidence="1">Membrane</location>
        <topology evidence="1">Single-pass membrane protein</topology>
    </subcellularLocation>
</comment>
<dbReference type="GO" id="GO:0071944">
    <property type="term" value="C:cell periphery"/>
    <property type="evidence" value="ECO:0007669"/>
    <property type="project" value="UniProtKB-ARBA"/>
</dbReference>
<evidence type="ECO:0000313" key="7">
    <source>
        <dbReference type="EMBL" id="KIM38528.1"/>
    </source>
</evidence>
<evidence type="ECO:0000256" key="5">
    <source>
        <dbReference type="SAM" id="MobiDB-lite"/>
    </source>
</evidence>
<dbReference type="Gene3D" id="1.20.5.100">
    <property type="entry name" value="Cytochrome c1, transmembrane anchor, C-terminal"/>
    <property type="match status" value="1"/>
</dbReference>
<feature type="compositionally biased region" description="Low complexity" evidence="5">
    <location>
        <begin position="269"/>
        <end position="288"/>
    </location>
</feature>
<evidence type="ECO:0000256" key="6">
    <source>
        <dbReference type="SAM" id="Phobius"/>
    </source>
</evidence>
<evidence type="ECO:0000256" key="1">
    <source>
        <dbReference type="ARBA" id="ARBA00004167"/>
    </source>
</evidence>
<name>A0A0C2XLB7_HEBCY</name>
<keyword evidence="8" id="KW-1185">Reference proteome</keyword>
<proteinExistence type="predicted"/>
<protein>
    <submittedName>
        <fullName evidence="7">Uncharacterized protein</fullName>
    </submittedName>
</protein>
<dbReference type="PANTHER" id="PTHR15549:SF6">
    <property type="entry name" value="MID2 DOMAIN-CONTAINING PROTEIN"/>
    <property type="match status" value="1"/>
</dbReference>
<dbReference type="HOGENOM" id="CLU_049745_0_0_1"/>
<feature type="region of interest" description="Disordered" evidence="5">
    <location>
        <begin position="263"/>
        <end position="299"/>
    </location>
</feature>